<evidence type="ECO:0008006" key="5">
    <source>
        <dbReference type="Google" id="ProtNLM"/>
    </source>
</evidence>
<comment type="caution">
    <text evidence="3">The sequence shown here is derived from an EMBL/GenBank/DDBJ whole genome shotgun (WGS) entry which is preliminary data.</text>
</comment>
<evidence type="ECO:0000256" key="2">
    <source>
        <dbReference type="SAM" id="MobiDB-lite"/>
    </source>
</evidence>
<proteinExistence type="predicted"/>
<dbReference type="EMBL" id="JALLPB020000105">
    <property type="protein sequence ID" value="KAL3817398.1"/>
    <property type="molecule type" value="Genomic_DNA"/>
</dbReference>
<feature type="region of interest" description="Disordered" evidence="2">
    <location>
        <begin position="199"/>
        <end position="244"/>
    </location>
</feature>
<keyword evidence="1" id="KW-0175">Coiled coil</keyword>
<feature type="coiled-coil region" evidence="1">
    <location>
        <begin position="446"/>
        <end position="480"/>
    </location>
</feature>
<sequence>MLNISLECHADTNTSYLEGDSDAIDARSAEGENNTEDHTSIEVADGQRGKTSNVVKVADFSNSSTVDALQEGRRGQESPFRAAFRRGAREMSNRLPPIMSSPSQMLSAASAPTSESLKRLTPGRFQRSTASTAFDKAATTTASLLPQFARQCFSFEDTTVDDDIFLAAPPHGEGGVHPTTHEYYGLTAVASFVVGERDDAASDNDHHHGGGVGAAASARESRASSGRPLPPPPHRPVSSGGVELDSPFRVIRESRTWAGSLPRQEASSFDVWSPSRGSRPNHQHLGNDMNGTVETFSMEGVKRDESTEKDWKKIEMERGDGITLLACLVEHLSSFENKERQGSRSDLELEKVKLIVDSIKKISAIVNDMEMNSVVHDTIVDSNGEDFACNHQMRSDVIDTLFRSHEFALEAKRSCQSAKKWLQSIGCPKSEITNSQQVQLNDSRECDALRARLNAAEYSLSSQQEEISRLNEALSSCRSEIGRLKSSSFQSQHQPVSMPMNKSILSSSSSDSDSGDNEWKGSGPLVLCSSRPTVKLTASQDDSFLMWEKDIEHQMNLESRKEILLLKAALEQANRKISALENIKYEPFPSDIEPIDASGDDANEDILMKIAAGIENDALEDTPVSDQEDDCENNDTSAISSAIKLYDPALEKELEEYRQALIVSLEQDRTRARADSIMSSDDPIIAQDLSKGSSSDRKMINVQMIDGENFTTEWSDLVDLPPPPDHDLHSPIVEAVISKWSNDNSTQSALLGWLEDILNGSKLVHSVPSLKLSGLDHQTRDGFVMHVLPLLLHRKDVHLHLTTRAHRITSYDIAVSVTPTFSGIQKNDRVLDSCSDDVELRHRQLSSNHHLMAFQATKNGSHSIKEDDTPISFSKRVPFLPNPFLGCSDPGLVRSFSNAGSISTAVTSPMSNLTPTRGPQMTRTTDKYLSLSADLKRGEFQGYRDEYKMTAAASPSLGDDLSVGSSAIADEYKEGQRQSGIIGSISGALGLLSRRKASPVQNEFPGTSPTFGRIHNSIYQTPKQESSEDELPYHRIVSAPPGKIGISFVEYRGHAMVSNVSEDSPLVGWVFPSDVLIAVDDIPVSGLRTREIVKLLTDRVKQQRNLRMVSAVAMNELTRPTTL</sequence>
<evidence type="ECO:0000256" key="1">
    <source>
        <dbReference type="SAM" id="Coils"/>
    </source>
</evidence>
<dbReference type="PANTHER" id="PTHR38909">
    <property type="entry name" value="G PROTEIN GAMMA DOMAIN-CONTAINING PROTEIN"/>
    <property type="match status" value="1"/>
</dbReference>
<dbReference type="PANTHER" id="PTHR38909:SF1">
    <property type="entry name" value="G PROTEIN GAMMA DOMAIN-CONTAINING PROTEIN"/>
    <property type="match status" value="1"/>
</dbReference>
<feature type="region of interest" description="Disordered" evidence="2">
    <location>
        <begin position="263"/>
        <end position="290"/>
    </location>
</feature>
<feature type="region of interest" description="Disordered" evidence="2">
    <location>
        <begin position="485"/>
        <end position="523"/>
    </location>
</feature>
<feature type="region of interest" description="Disordered" evidence="2">
    <location>
        <begin position="28"/>
        <end position="52"/>
    </location>
</feature>
<feature type="compositionally biased region" description="Polar residues" evidence="2">
    <location>
        <begin position="485"/>
        <end position="495"/>
    </location>
</feature>
<dbReference type="Proteomes" id="UP001530377">
    <property type="component" value="Unassembled WGS sequence"/>
</dbReference>
<evidence type="ECO:0000313" key="3">
    <source>
        <dbReference type="EMBL" id="KAL3817398.1"/>
    </source>
</evidence>
<organism evidence="3 4">
    <name type="scientific">Cyclostephanos tholiformis</name>
    <dbReference type="NCBI Taxonomy" id="382380"/>
    <lineage>
        <taxon>Eukaryota</taxon>
        <taxon>Sar</taxon>
        <taxon>Stramenopiles</taxon>
        <taxon>Ochrophyta</taxon>
        <taxon>Bacillariophyta</taxon>
        <taxon>Coscinodiscophyceae</taxon>
        <taxon>Thalassiosirophycidae</taxon>
        <taxon>Stephanodiscales</taxon>
        <taxon>Stephanodiscaceae</taxon>
        <taxon>Cyclostephanos</taxon>
    </lineage>
</organism>
<dbReference type="AlphaFoldDB" id="A0ABD3RYV5"/>
<feature type="compositionally biased region" description="Low complexity" evidence="2">
    <location>
        <begin position="214"/>
        <end position="227"/>
    </location>
</feature>
<name>A0ABD3RYV5_9STRA</name>
<dbReference type="SUPFAM" id="SSF50156">
    <property type="entry name" value="PDZ domain-like"/>
    <property type="match status" value="1"/>
</dbReference>
<keyword evidence="4" id="KW-1185">Reference proteome</keyword>
<feature type="compositionally biased region" description="Basic and acidic residues" evidence="2">
    <location>
        <begin position="199"/>
        <end position="208"/>
    </location>
</feature>
<feature type="compositionally biased region" description="Basic and acidic residues" evidence="2">
    <location>
        <begin position="28"/>
        <end position="48"/>
    </location>
</feature>
<evidence type="ECO:0000313" key="4">
    <source>
        <dbReference type="Proteomes" id="UP001530377"/>
    </source>
</evidence>
<reference evidence="3 4" key="1">
    <citation type="submission" date="2024-10" db="EMBL/GenBank/DDBJ databases">
        <title>Updated reference genomes for cyclostephanoid diatoms.</title>
        <authorList>
            <person name="Roberts W.R."/>
            <person name="Alverson A.J."/>
        </authorList>
    </citation>
    <scope>NUCLEOTIDE SEQUENCE [LARGE SCALE GENOMIC DNA]</scope>
    <source>
        <strain evidence="3 4">AJA228-03</strain>
    </source>
</reference>
<protein>
    <recommendedName>
        <fullName evidence="5">PDZ domain-containing protein</fullName>
    </recommendedName>
</protein>
<gene>
    <name evidence="3" type="ORF">ACHAXA_011027</name>
</gene>
<dbReference type="Gene3D" id="2.30.42.10">
    <property type="match status" value="1"/>
</dbReference>
<accession>A0ABD3RYV5</accession>
<dbReference type="InterPro" id="IPR036034">
    <property type="entry name" value="PDZ_sf"/>
</dbReference>
<feature type="coiled-coil region" evidence="1">
    <location>
        <begin position="556"/>
        <end position="583"/>
    </location>
</feature>